<evidence type="ECO:0000256" key="17">
    <source>
        <dbReference type="ARBA" id="ARBA00023180"/>
    </source>
</evidence>
<keyword evidence="9" id="KW-0479">Metal-binding</keyword>
<keyword evidence="15" id="KW-0482">Metalloprotease</keyword>
<keyword evidence="16" id="KW-0865">Zymogen</keyword>
<dbReference type="GO" id="GO:0006508">
    <property type="term" value="P:proteolysis"/>
    <property type="evidence" value="ECO:0007669"/>
    <property type="project" value="UniProtKB-KW"/>
</dbReference>
<evidence type="ECO:0000256" key="15">
    <source>
        <dbReference type="ARBA" id="ARBA00023049"/>
    </source>
</evidence>
<keyword evidence="13" id="KW-0862">Zinc</keyword>
<evidence type="ECO:0000256" key="14">
    <source>
        <dbReference type="ARBA" id="ARBA00023034"/>
    </source>
</evidence>
<evidence type="ECO:0000256" key="5">
    <source>
        <dbReference type="ARBA" id="ARBA00014116"/>
    </source>
</evidence>
<evidence type="ECO:0000256" key="2">
    <source>
        <dbReference type="ARBA" id="ARBA00004371"/>
    </source>
</evidence>
<dbReference type="PANTHER" id="PTHR12053">
    <property type="entry name" value="PROTEASE FAMILY M28 PLASMA GLUTAMATE CARBOXYPEPTIDASE-RELATED"/>
    <property type="match status" value="1"/>
</dbReference>
<gene>
    <name evidence="23" type="ORF">K4G66_16165</name>
</gene>
<keyword evidence="11" id="KW-0378">Hydrolase</keyword>
<evidence type="ECO:0000256" key="11">
    <source>
        <dbReference type="ARBA" id="ARBA00022801"/>
    </source>
</evidence>
<dbReference type="EMBL" id="CP120682">
    <property type="protein sequence ID" value="WKN40229.1"/>
    <property type="molecule type" value="Genomic_DNA"/>
</dbReference>
<keyword evidence="18" id="KW-0458">Lysosome</keyword>
<sequence>MKTYLYSIALLFLISISSGVAQSDDDSAMIRQIYDETLLQGEAYDNLRVLCKDVGGRVAGSPEAAAAVEWGRQLMEAYGFDSVFLQPVMVPHWVRGKKEIGRIVNAKKMGTYQVNITSLGNAVGTGPDGVLANIVEVHTLEELADLGKENVEGKIIFFNRPMDQTQIQTGSAYGLAGDQRRGGPSEAAKYGAVGVIVRSLSTAFDDYPHTGSTVYSFNIPKIPAVAISTNDADLLSGALEEEPDLSFYLETHCQMLDDVLSYNVVGELTGSEFPDEYIVVGGHLDSWDLAEGAHDDGAGIVHSIEVLRTLKALNYQPKRTLRAVLFMNEENGLAGGKKYAELAEENGEDHLAAIESDAGGFVPRGFGLDVSDAAFQQIQSWAPLFEPYDLHKFNQGGSGADISALKPQGVELIGLRPDSQRYFDMHHSALDVFEIVNRRELLLGAAAMTSLVYLIDQHGLTNTSAGEGTGK</sequence>
<evidence type="ECO:0000256" key="8">
    <source>
        <dbReference type="ARBA" id="ARBA00022670"/>
    </source>
</evidence>
<name>A0AA49JK98_9BACT</name>
<dbReference type="GO" id="GO:0004180">
    <property type="term" value="F:carboxypeptidase activity"/>
    <property type="evidence" value="ECO:0007669"/>
    <property type="project" value="UniProtKB-KW"/>
</dbReference>
<dbReference type="SUPFAM" id="SSF53187">
    <property type="entry name" value="Zn-dependent exopeptidases"/>
    <property type="match status" value="1"/>
</dbReference>
<dbReference type="GO" id="GO:0070573">
    <property type="term" value="F:metallodipeptidase activity"/>
    <property type="evidence" value="ECO:0007669"/>
    <property type="project" value="InterPro"/>
</dbReference>
<evidence type="ECO:0000256" key="3">
    <source>
        <dbReference type="ARBA" id="ARBA00004555"/>
    </source>
</evidence>
<evidence type="ECO:0000256" key="9">
    <source>
        <dbReference type="ARBA" id="ARBA00022723"/>
    </source>
</evidence>
<reference evidence="23" key="1">
    <citation type="journal article" date="2023" name="Comput. Struct. Biotechnol. J.">
        <title>Discovery of a novel marine Bacteroidetes with a rich repertoire of carbohydrate-active enzymes.</title>
        <authorList>
            <person name="Chen B."/>
            <person name="Liu G."/>
            <person name="Chen Q."/>
            <person name="Wang H."/>
            <person name="Liu L."/>
            <person name="Tang K."/>
        </authorList>
    </citation>
    <scope>NUCLEOTIDE SEQUENCE</scope>
    <source>
        <strain evidence="23">TK19036</strain>
    </source>
</reference>
<dbReference type="Gene3D" id="3.40.630.10">
    <property type="entry name" value="Zn peptidases"/>
    <property type="match status" value="1"/>
</dbReference>
<keyword evidence="8" id="KW-0645">Protease</keyword>
<evidence type="ECO:0000256" key="21">
    <source>
        <dbReference type="SAM" id="SignalP"/>
    </source>
</evidence>
<evidence type="ECO:0000256" key="6">
    <source>
        <dbReference type="ARBA" id="ARBA00022525"/>
    </source>
</evidence>
<dbReference type="Pfam" id="PF04389">
    <property type="entry name" value="Peptidase_M28"/>
    <property type="match status" value="1"/>
</dbReference>
<accession>A0AA49JK98</accession>
<evidence type="ECO:0000256" key="18">
    <source>
        <dbReference type="ARBA" id="ARBA00023228"/>
    </source>
</evidence>
<keyword evidence="6" id="KW-0964">Secreted</keyword>
<evidence type="ECO:0000256" key="20">
    <source>
        <dbReference type="ARBA" id="ARBA00033328"/>
    </source>
</evidence>
<feature type="domain" description="Peptidase M28" evidence="22">
    <location>
        <begin position="263"/>
        <end position="440"/>
    </location>
</feature>
<keyword evidence="17" id="KW-0325">Glycoprotein</keyword>
<organism evidence="23">
    <name type="scientific">Roseihalotalea indica</name>
    <dbReference type="NCBI Taxonomy" id="2867963"/>
    <lineage>
        <taxon>Bacteria</taxon>
        <taxon>Pseudomonadati</taxon>
        <taxon>Bacteroidota</taxon>
        <taxon>Cytophagia</taxon>
        <taxon>Cytophagales</taxon>
        <taxon>Catalimonadaceae</taxon>
        <taxon>Roseihalotalea</taxon>
    </lineage>
</organism>
<keyword evidence="10 21" id="KW-0732">Signal</keyword>
<evidence type="ECO:0000256" key="13">
    <source>
        <dbReference type="ARBA" id="ARBA00022833"/>
    </source>
</evidence>
<evidence type="ECO:0000256" key="4">
    <source>
        <dbReference type="ARBA" id="ARBA00004613"/>
    </source>
</evidence>
<feature type="signal peptide" evidence="21">
    <location>
        <begin position="1"/>
        <end position="23"/>
    </location>
</feature>
<dbReference type="GO" id="GO:0005764">
    <property type="term" value="C:lysosome"/>
    <property type="evidence" value="ECO:0007669"/>
    <property type="project" value="UniProtKB-SubCell"/>
</dbReference>
<keyword evidence="14" id="KW-0333">Golgi apparatus</keyword>
<evidence type="ECO:0000256" key="19">
    <source>
        <dbReference type="ARBA" id="ARBA00025833"/>
    </source>
</evidence>
<evidence type="ECO:0000256" key="7">
    <source>
        <dbReference type="ARBA" id="ARBA00022645"/>
    </source>
</evidence>
<dbReference type="PANTHER" id="PTHR12053:SF3">
    <property type="entry name" value="CARBOXYPEPTIDASE Q"/>
    <property type="match status" value="1"/>
</dbReference>
<comment type="subunit">
    <text evidence="19">Homodimer. The monomeric form is inactive while the homodimer is active.</text>
</comment>
<evidence type="ECO:0000256" key="1">
    <source>
        <dbReference type="ARBA" id="ARBA00004240"/>
    </source>
</evidence>
<dbReference type="Gene3D" id="3.50.30.30">
    <property type="match status" value="1"/>
</dbReference>
<dbReference type="InterPro" id="IPR007484">
    <property type="entry name" value="Peptidase_M28"/>
</dbReference>
<keyword evidence="12" id="KW-0256">Endoplasmic reticulum</keyword>
<dbReference type="AlphaFoldDB" id="A0AA49JK98"/>
<dbReference type="GO" id="GO:0005576">
    <property type="term" value="C:extracellular region"/>
    <property type="evidence" value="ECO:0007669"/>
    <property type="project" value="UniProtKB-SubCell"/>
</dbReference>
<dbReference type="InterPro" id="IPR039866">
    <property type="entry name" value="CPQ"/>
</dbReference>
<evidence type="ECO:0000313" key="23">
    <source>
        <dbReference type="EMBL" id="WKN40229.1"/>
    </source>
</evidence>
<keyword evidence="7" id="KW-0121">Carboxypeptidase</keyword>
<feature type="chain" id="PRO_5041233125" description="Carboxypeptidase Q" evidence="21">
    <location>
        <begin position="24"/>
        <end position="471"/>
    </location>
</feature>
<proteinExistence type="predicted"/>
<evidence type="ECO:0000259" key="22">
    <source>
        <dbReference type="Pfam" id="PF04389"/>
    </source>
</evidence>
<evidence type="ECO:0000256" key="16">
    <source>
        <dbReference type="ARBA" id="ARBA00023145"/>
    </source>
</evidence>
<evidence type="ECO:0000256" key="12">
    <source>
        <dbReference type="ARBA" id="ARBA00022824"/>
    </source>
</evidence>
<comment type="subcellular location">
    <subcellularLocation>
        <location evidence="1">Endoplasmic reticulum</location>
    </subcellularLocation>
    <subcellularLocation>
        <location evidence="3">Golgi apparatus</location>
    </subcellularLocation>
    <subcellularLocation>
        <location evidence="2">Lysosome</location>
    </subcellularLocation>
    <subcellularLocation>
        <location evidence="4">Secreted</location>
    </subcellularLocation>
</comment>
<evidence type="ECO:0000256" key="10">
    <source>
        <dbReference type="ARBA" id="ARBA00022729"/>
    </source>
</evidence>
<protein>
    <recommendedName>
        <fullName evidence="5">Carboxypeptidase Q</fullName>
    </recommendedName>
    <alternativeName>
        <fullName evidence="20">Plasma glutamate carboxypeptidase</fullName>
    </alternativeName>
</protein>
<reference evidence="23" key="2">
    <citation type="journal article" date="2024" name="Antonie Van Leeuwenhoek">
        <title>Roseihalotalea indica gen. nov., sp. nov., a halophilic Bacteroidetes from mesopelagic Southwest Indian Ocean with higher carbohydrate metabolic potential.</title>
        <authorList>
            <person name="Chen B."/>
            <person name="Zhang M."/>
            <person name="Lin D."/>
            <person name="Ye J."/>
            <person name="Tang K."/>
        </authorList>
    </citation>
    <scope>NUCLEOTIDE SEQUENCE</scope>
    <source>
        <strain evidence="23">TK19036</strain>
    </source>
</reference>
<dbReference type="GO" id="GO:0046872">
    <property type="term" value="F:metal ion binding"/>
    <property type="evidence" value="ECO:0007669"/>
    <property type="project" value="UniProtKB-KW"/>
</dbReference>